<keyword evidence="1" id="KW-1133">Transmembrane helix</keyword>
<evidence type="ECO:0000313" key="3">
    <source>
        <dbReference type="EMBL" id="CAI2377764.1"/>
    </source>
</evidence>
<evidence type="ECO:0000259" key="2">
    <source>
        <dbReference type="Pfam" id="PF17123"/>
    </source>
</evidence>
<name>A0AAD2D1T5_EUPCR</name>
<reference evidence="3" key="1">
    <citation type="submission" date="2023-07" db="EMBL/GenBank/DDBJ databases">
        <authorList>
            <consortium name="AG Swart"/>
            <person name="Singh M."/>
            <person name="Singh A."/>
            <person name="Seah K."/>
            <person name="Emmerich C."/>
        </authorList>
    </citation>
    <scope>NUCLEOTIDE SEQUENCE</scope>
    <source>
        <strain evidence="3">DP1</strain>
    </source>
</reference>
<dbReference type="EMBL" id="CAMPGE010019431">
    <property type="protein sequence ID" value="CAI2377764.1"/>
    <property type="molecule type" value="Genomic_DNA"/>
</dbReference>
<feature type="transmembrane region" description="Helical" evidence="1">
    <location>
        <begin position="69"/>
        <end position="88"/>
    </location>
</feature>
<keyword evidence="1" id="KW-0812">Transmembrane</keyword>
<keyword evidence="1" id="KW-0472">Membrane</keyword>
<dbReference type="AlphaFoldDB" id="A0AAD2D1T5"/>
<evidence type="ECO:0000313" key="4">
    <source>
        <dbReference type="Proteomes" id="UP001295684"/>
    </source>
</evidence>
<feature type="transmembrane region" description="Helical" evidence="1">
    <location>
        <begin position="100"/>
        <end position="120"/>
    </location>
</feature>
<dbReference type="InterPro" id="IPR001841">
    <property type="entry name" value="Znf_RING"/>
</dbReference>
<feature type="domain" description="RING-type" evidence="2">
    <location>
        <begin position="175"/>
        <end position="201"/>
    </location>
</feature>
<evidence type="ECO:0000256" key="1">
    <source>
        <dbReference type="SAM" id="Phobius"/>
    </source>
</evidence>
<organism evidence="3 4">
    <name type="scientific">Euplotes crassus</name>
    <dbReference type="NCBI Taxonomy" id="5936"/>
    <lineage>
        <taxon>Eukaryota</taxon>
        <taxon>Sar</taxon>
        <taxon>Alveolata</taxon>
        <taxon>Ciliophora</taxon>
        <taxon>Intramacronucleata</taxon>
        <taxon>Spirotrichea</taxon>
        <taxon>Hypotrichia</taxon>
        <taxon>Euplotida</taxon>
        <taxon>Euplotidae</taxon>
        <taxon>Moneuplotes</taxon>
    </lineage>
</organism>
<gene>
    <name evidence="3" type="ORF">ECRASSUSDP1_LOCUS19153</name>
</gene>
<keyword evidence="4" id="KW-1185">Reference proteome</keyword>
<dbReference type="SUPFAM" id="SSF57850">
    <property type="entry name" value="RING/U-box"/>
    <property type="match status" value="1"/>
</dbReference>
<feature type="transmembrane region" description="Helical" evidence="1">
    <location>
        <begin position="12"/>
        <end position="31"/>
    </location>
</feature>
<comment type="caution">
    <text evidence="3">The sequence shown here is derived from an EMBL/GenBank/DDBJ whole genome shotgun (WGS) entry which is preliminary data.</text>
</comment>
<dbReference type="Pfam" id="PF17123">
    <property type="entry name" value="zf-RING_11"/>
    <property type="match status" value="1"/>
</dbReference>
<sequence length="210" mass="24626">MCTELYCYVGYIYVLRLIFMAILQSCFSYFTTEESEMWADAAITMYLNFHYLLSCVFMKDQGDRNSVAGLTFVTILIVDLISVINTFGNREAIDSQQLEYWIYFMIVANLSAVYPLYLLVYKQEDEVDFDLARANDQSIVRNNGFMQDNRPIDREYIDKINYLLYQPYYGLRNKNCTICIVDFEPNDAVSVLPICHHIFHVVSKPMLLKF</sequence>
<dbReference type="Gene3D" id="3.30.40.10">
    <property type="entry name" value="Zinc/RING finger domain, C3HC4 (zinc finger)"/>
    <property type="match status" value="1"/>
</dbReference>
<dbReference type="Proteomes" id="UP001295684">
    <property type="component" value="Unassembled WGS sequence"/>
</dbReference>
<proteinExistence type="predicted"/>
<dbReference type="InterPro" id="IPR013083">
    <property type="entry name" value="Znf_RING/FYVE/PHD"/>
</dbReference>
<protein>
    <recommendedName>
        <fullName evidence="2">RING-type domain-containing protein</fullName>
    </recommendedName>
</protein>
<feature type="transmembrane region" description="Helical" evidence="1">
    <location>
        <begin position="37"/>
        <end position="57"/>
    </location>
</feature>
<accession>A0AAD2D1T5</accession>